<evidence type="ECO:0000313" key="5">
    <source>
        <dbReference type="EMBL" id="TVZ01189.1"/>
    </source>
</evidence>
<dbReference type="GO" id="GO:0008270">
    <property type="term" value="F:zinc ion binding"/>
    <property type="evidence" value="ECO:0007669"/>
    <property type="project" value="InterPro"/>
</dbReference>
<dbReference type="RefSeq" id="WP_145859556.1">
    <property type="nucleotide sequence ID" value="NZ_RPFW01000007.1"/>
</dbReference>
<dbReference type="AlphaFoldDB" id="A0A6P2BQ10"/>
<dbReference type="Pfam" id="PF01717">
    <property type="entry name" value="Meth_synt_2"/>
    <property type="match status" value="1"/>
</dbReference>
<dbReference type="GO" id="GO:0009086">
    <property type="term" value="P:methionine biosynthetic process"/>
    <property type="evidence" value="ECO:0007669"/>
    <property type="project" value="InterPro"/>
</dbReference>
<dbReference type="Proteomes" id="UP000460272">
    <property type="component" value="Unassembled WGS sequence"/>
</dbReference>
<accession>A0A6P2BQ10</accession>
<dbReference type="GO" id="GO:0003871">
    <property type="term" value="F:5-methyltetrahydropteroyltriglutamate-homocysteine S-methyltransferase activity"/>
    <property type="evidence" value="ECO:0007669"/>
    <property type="project" value="InterPro"/>
</dbReference>
<keyword evidence="6" id="KW-1185">Reference proteome</keyword>
<comment type="caution">
    <text evidence="5">The sequence shown here is derived from an EMBL/GenBank/DDBJ whole genome shotgun (WGS) entry which is preliminary data.</text>
</comment>
<evidence type="ECO:0000313" key="6">
    <source>
        <dbReference type="Proteomes" id="UP000460272"/>
    </source>
</evidence>
<evidence type="ECO:0000256" key="1">
    <source>
        <dbReference type="ARBA" id="ARBA00001947"/>
    </source>
</evidence>
<sequence>MSDYQYPAALPVTTTGGWARPGWWDVVADGEKAGRFGPADRQELLDDYCQLAIHDQESAGLDMLTDGEHRRGGWIEGITGKMAGLALKPSPRKLGAIGWDMLPVYEVREPLDQVESIWDYTAEYEFLRARTDRRPKIGMPGPYGITTELDFGPTYRTRRECADALVPAIRSDIEKLVAAGCDCIQIEEPLTPSHAAEDRTPQNLVETINAVVDGITGCTFIVHICFGSFRRLPYAKRTYRWLFPALLDANVHGFSLEFGAREMAEIDLVGDWDRERILSAGLIDIKTHYSETPQDIIERVRTCLEYRDPERLEISTDCGLRRVPRSLAISKMSAAAEAARLLRETG</sequence>
<organism evidence="5 6">
    <name type="scientific">Trebonia kvetii</name>
    <dbReference type="NCBI Taxonomy" id="2480626"/>
    <lineage>
        <taxon>Bacteria</taxon>
        <taxon>Bacillati</taxon>
        <taxon>Actinomycetota</taxon>
        <taxon>Actinomycetes</taxon>
        <taxon>Streptosporangiales</taxon>
        <taxon>Treboniaceae</taxon>
        <taxon>Trebonia</taxon>
    </lineage>
</organism>
<dbReference type="InterPro" id="IPR038071">
    <property type="entry name" value="UROD/MetE-like_sf"/>
</dbReference>
<reference evidence="5 6" key="1">
    <citation type="submission" date="2018-11" db="EMBL/GenBank/DDBJ databases">
        <title>Trebonia kvetii gen.nov., sp.nov., a novel acidophilic actinobacterium, and proposal of the new actinobacterial family Treboniaceae fam. nov.</title>
        <authorList>
            <person name="Rapoport D."/>
            <person name="Sagova-Mareckova M."/>
            <person name="Sedlacek I."/>
            <person name="Provaznik J."/>
            <person name="Kralova S."/>
            <person name="Pavlinic D."/>
            <person name="Benes V."/>
            <person name="Kopecky J."/>
        </authorList>
    </citation>
    <scope>NUCLEOTIDE SEQUENCE [LARGE SCALE GENOMIC DNA]</scope>
    <source>
        <strain evidence="5 6">15Tr583</strain>
    </source>
</reference>
<dbReference type="OrthoDB" id="244285at2"/>
<gene>
    <name evidence="5" type="ORF">EAS64_33440</name>
</gene>
<feature type="domain" description="Cobalamin-independent methionine synthase MetE C-terminal/archaeal" evidence="4">
    <location>
        <begin position="12"/>
        <end position="340"/>
    </location>
</feature>
<dbReference type="PANTHER" id="PTHR30519">
    <property type="entry name" value="5-METHYLTETRAHYDROPTEROYLTRIGLUTAMATE--HOMOCYSTEINE METHYLTRANSFERASE"/>
    <property type="match status" value="1"/>
</dbReference>
<protein>
    <submittedName>
        <fullName evidence="5">Methionine synthase</fullName>
    </submittedName>
</protein>
<keyword evidence="2" id="KW-0479">Metal-binding</keyword>
<dbReference type="Gene3D" id="3.20.20.210">
    <property type="match status" value="1"/>
</dbReference>
<name>A0A6P2BQ10_9ACTN</name>
<dbReference type="CDD" id="cd03311">
    <property type="entry name" value="CIMS_C_terminal_like"/>
    <property type="match status" value="1"/>
</dbReference>
<dbReference type="InterPro" id="IPR002629">
    <property type="entry name" value="Met_Synth_C/arc"/>
</dbReference>
<dbReference type="SUPFAM" id="SSF51726">
    <property type="entry name" value="UROD/MetE-like"/>
    <property type="match status" value="1"/>
</dbReference>
<proteinExistence type="predicted"/>
<keyword evidence="3" id="KW-0862">Zinc</keyword>
<comment type="cofactor">
    <cofactor evidence="1">
        <name>Zn(2+)</name>
        <dbReference type="ChEBI" id="CHEBI:29105"/>
    </cofactor>
</comment>
<evidence type="ECO:0000256" key="3">
    <source>
        <dbReference type="ARBA" id="ARBA00022833"/>
    </source>
</evidence>
<dbReference type="EMBL" id="RPFW01000007">
    <property type="protein sequence ID" value="TVZ01189.1"/>
    <property type="molecule type" value="Genomic_DNA"/>
</dbReference>
<evidence type="ECO:0000256" key="2">
    <source>
        <dbReference type="ARBA" id="ARBA00022723"/>
    </source>
</evidence>
<evidence type="ECO:0000259" key="4">
    <source>
        <dbReference type="Pfam" id="PF01717"/>
    </source>
</evidence>